<dbReference type="AlphaFoldDB" id="Q9HI96"/>
<proteinExistence type="predicted"/>
<gene>
    <name evidence="2" type="ordered locus">Ta1445</name>
</gene>
<reference evidence="2 3" key="1">
    <citation type="journal article" date="2000" name="Nature">
        <title>The genome sequence of the thermoacidophilic scavenger Thermoplasma acidophilum.</title>
        <authorList>
            <person name="Ruepp A."/>
            <person name="Graml W."/>
            <person name="Santos-Martinez M.L."/>
            <person name="Koretke K.K."/>
            <person name="Volker C."/>
            <person name="Mewes H.W."/>
            <person name="Frishman D."/>
            <person name="Stocker S."/>
            <person name="Lupas A.N."/>
            <person name="Baumeister W."/>
        </authorList>
    </citation>
    <scope>NUCLEOTIDE SEQUENCE [LARGE SCALE GENOMIC DNA]</scope>
    <source>
        <strain evidence="3">ATCC 25905 / DSM 1728 / JCM 9062 / NBRC 15155 / AMRC-C165</strain>
    </source>
</reference>
<dbReference type="Gene3D" id="3.40.50.720">
    <property type="entry name" value="NAD(P)-binding Rossmann-like Domain"/>
    <property type="match status" value="1"/>
</dbReference>
<dbReference type="eggNOG" id="arCOG03018">
    <property type="taxonomic scope" value="Archaea"/>
</dbReference>
<dbReference type="InterPro" id="IPR016040">
    <property type="entry name" value="NAD(P)-bd_dom"/>
</dbReference>
<dbReference type="Proteomes" id="UP000001024">
    <property type="component" value="Chromosome"/>
</dbReference>
<evidence type="ECO:0000259" key="1">
    <source>
        <dbReference type="Pfam" id="PF13460"/>
    </source>
</evidence>
<dbReference type="SUPFAM" id="SSF51735">
    <property type="entry name" value="NAD(P)-binding Rossmann-fold domains"/>
    <property type="match status" value="1"/>
</dbReference>
<name>Q9HI96_THEAC</name>
<protein>
    <recommendedName>
        <fullName evidence="1">NAD(P)-binding domain-containing protein</fullName>
    </recommendedName>
</protein>
<dbReference type="OrthoDB" id="213145at2157"/>
<dbReference type="PaxDb" id="273075-Ta1445"/>
<evidence type="ECO:0000313" key="2">
    <source>
        <dbReference type="EMBL" id="CAC12565.1"/>
    </source>
</evidence>
<dbReference type="EMBL" id="AL445067">
    <property type="protein sequence ID" value="CAC12565.1"/>
    <property type="molecule type" value="Genomic_DNA"/>
</dbReference>
<organism evidence="2 3">
    <name type="scientific">Thermoplasma acidophilum (strain ATCC 25905 / DSM 1728 / JCM 9062 / NBRC 15155 / AMRC-C165)</name>
    <dbReference type="NCBI Taxonomy" id="273075"/>
    <lineage>
        <taxon>Archaea</taxon>
        <taxon>Methanobacteriati</taxon>
        <taxon>Thermoplasmatota</taxon>
        <taxon>Thermoplasmata</taxon>
        <taxon>Thermoplasmatales</taxon>
        <taxon>Thermoplasmataceae</taxon>
        <taxon>Thermoplasma</taxon>
    </lineage>
</organism>
<sequence length="177" mass="19840">MPLLLAGGYFVAGMTRSPEKVRILENVGAKPILCDVYDPEDLEASIVSFDPDIIISLLTDLPDHARYVRDYSERNNRMRTEGVRNLLSAARAADSPKLIVESVAWTLERESAEAVDIMEKMVWEYGGIVIRYGRLYGPGTYYQNDLPAKPRIHVDRAAILTAESILSEEKIIVIADE</sequence>
<accession>Q9HI96</accession>
<dbReference type="InParanoid" id="Q9HI96"/>
<feature type="domain" description="NAD(P)-binding" evidence="1">
    <location>
        <begin position="3"/>
        <end position="108"/>
    </location>
</feature>
<dbReference type="EnsemblBacteria" id="CAC12565">
    <property type="protein sequence ID" value="CAC12565"/>
    <property type="gene ID" value="CAC12565"/>
</dbReference>
<dbReference type="Pfam" id="PF13460">
    <property type="entry name" value="NAD_binding_10"/>
    <property type="match status" value="1"/>
</dbReference>
<dbReference type="InterPro" id="IPR036291">
    <property type="entry name" value="NAD(P)-bd_dom_sf"/>
</dbReference>
<evidence type="ECO:0000313" key="3">
    <source>
        <dbReference type="Proteomes" id="UP000001024"/>
    </source>
</evidence>
<dbReference type="HOGENOM" id="CLU_007383_12_4_2"/>
<dbReference type="KEGG" id="tac:Ta1445"/>
<keyword evidence="3" id="KW-1185">Reference proteome</keyword>
<dbReference type="STRING" id="273075.gene:9572674"/>